<reference evidence="2" key="1">
    <citation type="journal article" date="2020" name="Stud. Mycol.">
        <title>101 Dothideomycetes genomes: a test case for predicting lifestyles and emergence of pathogens.</title>
        <authorList>
            <person name="Haridas S."/>
            <person name="Albert R."/>
            <person name="Binder M."/>
            <person name="Bloem J."/>
            <person name="Labutti K."/>
            <person name="Salamov A."/>
            <person name="Andreopoulos B."/>
            <person name="Baker S."/>
            <person name="Barry K."/>
            <person name="Bills G."/>
            <person name="Bluhm B."/>
            <person name="Cannon C."/>
            <person name="Castanera R."/>
            <person name="Culley D."/>
            <person name="Daum C."/>
            <person name="Ezra D."/>
            <person name="Gonzalez J."/>
            <person name="Henrissat B."/>
            <person name="Kuo A."/>
            <person name="Liang C."/>
            <person name="Lipzen A."/>
            <person name="Lutzoni F."/>
            <person name="Magnuson J."/>
            <person name="Mondo S."/>
            <person name="Nolan M."/>
            <person name="Ohm R."/>
            <person name="Pangilinan J."/>
            <person name="Park H.-J."/>
            <person name="Ramirez L."/>
            <person name="Alfaro M."/>
            <person name="Sun H."/>
            <person name="Tritt A."/>
            <person name="Yoshinaga Y."/>
            <person name="Zwiers L.-H."/>
            <person name="Turgeon B."/>
            <person name="Goodwin S."/>
            <person name="Spatafora J."/>
            <person name="Crous P."/>
            <person name="Grigoriev I."/>
        </authorList>
    </citation>
    <scope>NUCLEOTIDE SEQUENCE</scope>
    <source>
        <strain evidence="2">CBS 110217</strain>
    </source>
</reference>
<dbReference type="Proteomes" id="UP000799777">
    <property type="component" value="Unassembled WGS sequence"/>
</dbReference>
<feature type="region of interest" description="Disordered" evidence="1">
    <location>
        <begin position="1"/>
        <end position="23"/>
    </location>
</feature>
<organism evidence="2 3">
    <name type="scientific">Setomelanomma holmii</name>
    <dbReference type="NCBI Taxonomy" id="210430"/>
    <lineage>
        <taxon>Eukaryota</taxon>
        <taxon>Fungi</taxon>
        <taxon>Dikarya</taxon>
        <taxon>Ascomycota</taxon>
        <taxon>Pezizomycotina</taxon>
        <taxon>Dothideomycetes</taxon>
        <taxon>Pleosporomycetidae</taxon>
        <taxon>Pleosporales</taxon>
        <taxon>Pleosporineae</taxon>
        <taxon>Phaeosphaeriaceae</taxon>
        <taxon>Setomelanomma</taxon>
    </lineage>
</organism>
<name>A0A9P4LHT3_9PLEO</name>
<evidence type="ECO:0000313" key="2">
    <source>
        <dbReference type="EMBL" id="KAF2025530.1"/>
    </source>
</evidence>
<keyword evidence="3" id="KW-1185">Reference proteome</keyword>
<sequence>MSAGQDSHPYSGPDPKPEPTLNTLPSELRRLIVSHLAPDPDHLHPGCKRHLQSANLAHSCLREWVREYLFQDMALNHVLVGMSSHLECFLACISQIPNMQVTRLLLTIQGIAGTHGNCDWHGDTGSAGTAR</sequence>
<comment type="caution">
    <text evidence="2">The sequence shown here is derived from an EMBL/GenBank/DDBJ whole genome shotgun (WGS) entry which is preliminary data.</text>
</comment>
<accession>A0A9P4LHT3</accession>
<evidence type="ECO:0000256" key="1">
    <source>
        <dbReference type="SAM" id="MobiDB-lite"/>
    </source>
</evidence>
<feature type="non-terminal residue" evidence="2">
    <location>
        <position position="131"/>
    </location>
</feature>
<dbReference type="EMBL" id="ML978263">
    <property type="protein sequence ID" value="KAF2025530.1"/>
    <property type="molecule type" value="Genomic_DNA"/>
</dbReference>
<dbReference type="OrthoDB" id="3702761at2759"/>
<evidence type="ECO:0000313" key="3">
    <source>
        <dbReference type="Proteomes" id="UP000799777"/>
    </source>
</evidence>
<gene>
    <name evidence="2" type="ORF">EK21DRAFT_76197</name>
</gene>
<dbReference type="AlphaFoldDB" id="A0A9P4LHT3"/>
<protein>
    <submittedName>
        <fullName evidence="2">Uncharacterized protein</fullName>
    </submittedName>
</protein>
<proteinExistence type="predicted"/>